<dbReference type="KEGG" id="abac:LuPra_02716"/>
<keyword evidence="1" id="KW-0732">Signal</keyword>
<organism evidence="2 3">
    <name type="scientific">Luteitalea pratensis</name>
    <dbReference type="NCBI Taxonomy" id="1855912"/>
    <lineage>
        <taxon>Bacteria</taxon>
        <taxon>Pseudomonadati</taxon>
        <taxon>Acidobacteriota</taxon>
        <taxon>Vicinamibacteria</taxon>
        <taxon>Vicinamibacterales</taxon>
        <taxon>Vicinamibacteraceae</taxon>
        <taxon>Luteitalea</taxon>
    </lineage>
</organism>
<reference evidence="2 3" key="1">
    <citation type="journal article" date="2016" name="Genome Announc.">
        <title>First Complete Genome Sequence of a Subdivision 6 Acidobacterium Strain.</title>
        <authorList>
            <person name="Huang S."/>
            <person name="Vieira S."/>
            <person name="Bunk B."/>
            <person name="Riedel T."/>
            <person name="Sproer C."/>
            <person name="Overmann J."/>
        </authorList>
    </citation>
    <scope>NUCLEOTIDE SEQUENCE [LARGE SCALE GENOMIC DNA]</scope>
    <source>
        <strain evidence="3">DSM 100886 HEG_-6_39</strain>
    </source>
</reference>
<name>A0A143PNY9_LUTPR</name>
<dbReference type="EMBL" id="CP015136">
    <property type="protein sequence ID" value="AMY09499.1"/>
    <property type="molecule type" value="Genomic_DNA"/>
</dbReference>
<protein>
    <submittedName>
        <fullName evidence="2">Uncharacterized protein</fullName>
    </submittedName>
</protein>
<accession>A0A143PNY9</accession>
<dbReference type="AlphaFoldDB" id="A0A143PNY9"/>
<evidence type="ECO:0000256" key="1">
    <source>
        <dbReference type="SAM" id="SignalP"/>
    </source>
</evidence>
<sequence length="236" mass="24393" precursor="true">MEKRLLFFAYPVLLIAACTTSTTPTAPTSAPNAGSGALAHVGHGGTAAGTASADDPNSAAHDDKGYIDGWFNGEDVRLYYTKSFFCDPLSATTTVPCELGGPPDTAPRPGPIPTIYAIAAAPTIANLVDPTTLACRAGTPCLNHPLMIDLSRIGGSSTAGPAAHNHILTSRGGGWFHTVNIRVFSLAAWNEIAAAKTLAKVRELQGHPSVGTPGVISADTPTNIFFFIAGLRPEGE</sequence>
<dbReference type="Proteomes" id="UP000076079">
    <property type="component" value="Chromosome"/>
</dbReference>
<evidence type="ECO:0000313" key="2">
    <source>
        <dbReference type="EMBL" id="AMY09499.1"/>
    </source>
</evidence>
<evidence type="ECO:0000313" key="3">
    <source>
        <dbReference type="Proteomes" id="UP000076079"/>
    </source>
</evidence>
<proteinExistence type="predicted"/>
<feature type="signal peptide" evidence="1">
    <location>
        <begin position="1"/>
        <end position="26"/>
    </location>
</feature>
<dbReference type="STRING" id="1855912.LuPra_02716"/>
<dbReference type="PROSITE" id="PS51257">
    <property type="entry name" value="PROKAR_LIPOPROTEIN"/>
    <property type="match status" value="1"/>
</dbReference>
<gene>
    <name evidence="2" type="ORF">LuPra_02716</name>
</gene>
<feature type="chain" id="PRO_5007511795" evidence="1">
    <location>
        <begin position="27"/>
        <end position="236"/>
    </location>
</feature>
<reference evidence="3" key="2">
    <citation type="submission" date="2016-04" db="EMBL/GenBank/DDBJ databases">
        <title>First Complete Genome Sequence of a Subdivision 6 Acidobacterium.</title>
        <authorList>
            <person name="Huang S."/>
            <person name="Vieira S."/>
            <person name="Bunk B."/>
            <person name="Riedel T."/>
            <person name="Sproeer C."/>
            <person name="Overmann J."/>
        </authorList>
    </citation>
    <scope>NUCLEOTIDE SEQUENCE [LARGE SCALE GENOMIC DNA]</scope>
    <source>
        <strain evidence="3">DSM 100886 HEG_-6_39</strain>
    </source>
</reference>
<keyword evidence="3" id="KW-1185">Reference proteome</keyword>